<keyword evidence="1" id="KW-0418">Kinase</keyword>
<accession>A0A8J3L095</accession>
<evidence type="ECO:0000259" key="3">
    <source>
        <dbReference type="Pfam" id="PF14417"/>
    </source>
</evidence>
<dbReference type="GO" id="GO:0004674">
    <property type="term" value="F:protein serine/threonine kinase activity"/>
    <property type="evidence" value="ECO:0007669"/>
    <property type="project" value="UniProtKB-KW"/>
</dbReference>
<dbReference type="CDD" id="cd16936">
    <property type="entry name" value="HATPase_RsbW-like"/>
    <property type="match status" value="1"/>
</dbReference>
<evidence type="ECO:0000313" key="5">
    <source>
        <dbReference type="Proteomes" id="UP000660339"/>
    </source>
</evidence>
<sequence length="316" mass="33602">MRSGAAAGQAGIVHDTAFYDSDEQFLDVVLPFLQEGVAAGEPTVSVFGEPKLRLLRDALGPASSVLLIDGQGHYLRPAVAIQRHRQMMAGYVADGATQIRVAGDVPHPGVGVAWEWWARYEAAANRVYDDFPMYALCPYDTRTAPPEVLDHARRTHTHVVTPSGREPSSAFQDPHEFLASALTPVAEPLQARPALVDVIDPSPGRSRQAVAALQAVAGLAADDLNGLLVSTSEVVTNALVYGRGPLRLQAWADRGRIIVTVTDRGPGPADLTVGLMPGAGPGGYGLWLAHQTCSYVSMWRGPEGFTVRLVADSPGA</sequence>
<feature type="domain" description="MEDS" evidence="3">
    <location>
        <begin position="14"/>
        <end position="157"/>
    </location>
</feature>
<dbReference type="InterPro" id="IPR047718">
    <property type="entry name" value="RsbA-like_anti_sig"/>
</dbReference>
<dbReference type="PANTHER" id="PTHR35526">
    <property type="entry name" value="ANTI-SIGMA-F FACTOR RSBW-RELATED"/>
    <property type="match status" value="1"/>
</dbReference>
<dbReference type="RefSeq" id="WP_166380413.1">
    <property type="nucleotide sequence ID" value="NZ_BAAATT010000011.1"/>
</dbReference>
<keyword evidence="5" id="KW-1185">Reference proteome</keyword>
<dbReference type="InterPro" id="IPR025847">
    <property type="entry name" value="MEDS_domain"/>
</dbReference>
<comment type="caution">
    <text evidence="4">The sequence shown here is derived from an EMBL/GenBank/DDBJ whole genome shotgun (WGS) entry which is preliminary data.</text>
</comment>
<dbReference type="InterPro" id="IPR003594">
    <property type="entry name" value="HATPase_dom"/>
</dbReference>
<dbReference type="NCBIfam" id="NF041045">
    <property type="entry name" value="RsbA_anti_sig"/>
    <property type="match status" value="1"/>
</dbReference>
<organism evidence="4 5">
    <name type="scientific">Catellatospora methionotrophica</name>
    <dbReference type="NCBI Taxonomy" id="121620"/>
    <lineage>
        <taxon>Bacteria</taxon>
        <taxon>Bacillati</taxon>
        <taxon>Actinomycetota</taxon>
        <taxon>Actinomycetes</taxon>
        <taxon>Micromonosporales</taxon>
        <taxon>Micromonosporaceae</taxon>
        <taxon>Catellatospora</taxon>
    </lineage>
</organism>
<evidence type="ECO:0000259" key="2">
    <source>
        <dbReference type="Pfam" id="PF13581"/>
    </source>
</evidence>
<dbReference type="Proteomes" id="UP000660339">
    <property type="component" value="Unassembled WGS sequence"/>
</dbReference>
<dbReference type="EMBL" id="BONJ01000001">
    <property type="protein sequence ID" value="GIG12023.1"/>
    <property type="molecule type" value="Genomic_DNA"/>
</dbReference>
<dbReference type="PANTHER" id="PTHR35526:SF3">
    <property type="entry name" value="ANTI-SIGMA-F FACTOR RSBW"/>
    <property type="match status" value="1"/>
</dbReference>
<keyword evidence="1" id="KW-0808">Transferase</keyword>
<dbReference type="Pfam" id="PF13581">
    <property type="entry name" value="HATPase_c_2"/>
    <property type="match status" value="1"/>
</dbReference>
<reference evidence="4" key="1">
    <citation type="submission" date="2021-01" db="EMBL/GenBank/DDBJ databases">
        <title>Whole genome shotgun sequence of Catellatospora methionotrophica NBRC 14553.</title>
        <authorList>
            <person name="Komaki H."/>
            <person name="Tamura T."/>
        </authorList>
    </citation>
    <scope>NUCLEOTIDE SEQUENCE</scope>
    <source>
        <strain evidence="4">NBRC 14553</strain>
    </source>
</reference>
<dbReference type="Gene3D" id="3.30.565.10">
    <property type="entry name" value="Histidine kinase-like ATPase, C-terminal domain"/>
    <property type="match status" value="1"/>
</dbReference>
<gene>
    <name evidence="4" type="ORF">Cme02nite_03550</name>
</gene>
<dbReference type="InterPro" id="IPR036890">
    <property type="entry name" value="HATPase_C_sf"/>
</dbReference>
<feature type="domain" description="Histidine kinase/HSP90-like ATPase" evidence="2">
    <location>
        <begin position="207"/>
        <end position="310"/>
    </location>
</feature>
<dbReference type="InterPro" id="IPR050267">
    <property type="entry name" value="Anti-sigma-factor_SerPK"/>
</dbReference>
<proteinExistence type="predicted"/>
<keyword evidence="1" id="KW-0723">Serine/threonine-protein kinase</keyword>
<protein>
    <submittedName>
        <fullName evidence="4">Anti-sigma regulatory factor</fullName>
    </submittedName>
</protein>
<dbReference type="Pfam" id="PF14417">
    <property type="entry name" value="MEDS"/>
    <property type="match status" value="1"/>
</dbReference>
<dbReference type="SUPFAM" id="SSF55874">
    <property type="entry name" value="ATPase domain of HSP90 chaperone/DNA topoisomerase II/histidine kinase"/>
    <property type="match status" value="1"/>
</dbReference>
<evidence type="ECO:0000313" key="4">
    <source>
        <dbReference type="EMBL" id="GIG12023.1"/>
    </source>
</evidence>
<evidence type="ECO:0000256" key="1">
    <source>
        <dbReference type="ARBA" id="ARBA00022527"/>
    </source>
</evidence>
<name>A0A8J3L095_9ACTN</name>
<dbReference type="AlphaFoldDB" id="A0A8J3L095"/>